<dbReference type="PANTHER" id="PTHR34075:SF5">
    <property type="entry name" value="BLR3430 PROTEIN"/>
    <property type="match status" value="1"/>
</dbReference>
<evidence type="ECO:0000313" key="4">
    <source>
        <dbReference type="Proteomes" id="UP000192847"/>
    </source>
</evidence>
<keyword evidence="4" id="KW-1185">Reference proteome</keyword>
<proteinExistence type="predicted"/>
<feature type="domain" description="ChsH2 rubredoxin-like zinc ribbon" evidence="2">
    <location>
        <begin position="29"/>
        <end position="63"/>
    </location>
</feature>
<dbReference type="Gene3D" id="6.10.30.10">
    <property type="match status" value="1"/>
</dbReference>
<feature type="domain" description="ChsH2 C-terminal OB-fold" evidence="1">
    <location>
        <begin position="66"/>
        <end position="129"/>
    </location>
</feature>
<dbReference type="RefSeq" id="WP_023873777.1">
    <property type="nucleotide sequence ID" value="NZ_MVIL01000023.1"/>
</dbReference>
<evidence type="ECO:0000313" key="3">
    <source>
        <dbReference type="EMBL" id="ORB80333.1"/>
    </source>
</evidence>
<sequence length="149" mass="16071">MSASTATLATTIPGEHVRIAVNKDTEPFWQAAKQRRLVAPQCGDCRTFRLPPTPFCPNCQSKTVNWVELSGEAVIYSFAVVHGFPGMPDLVLVPAVLDLPDAPGARLVSNIVDVAPADVAIGMPVRVDFSPITDCWLLPVFRVDDQAEG</sequence>
<dbReference type="Proteomes" id="UP000192847">
    <property type="component" value="Unassembled WGS sequence"/>
</dbReference>
<accession>A0ABX3TNC2</accession>
<organism evidence="3 4">
    <name type="scientific">Mycobacterium timonense</name>
    <dbReference type="NCBI Taxonomy" id="701043"/>
    <lineage>
        <taxon>Bacteria</taxon>
        <taxon>Bacillati</taxon>
        <taxon>Actinomycetota</taxon>
        <taxon>Actinomycetes</taxon>
        <taxon>Mycobacteriales</taxon>
        <taxon>Mycobacteriaceae</taxon>
        <taxon>Mycobacterium</taxon>
        <taxon>Mycobacterium avium complex (MAC)</taxon>
    </lineage>
</organism>
<evidence type="ECO:0000259" key="1">
    <source>
        <dbReference type="Pfam" id="PF01796"/>
    </source>
</evidence>
<comment type="caution">
    <text evidence="3">The sequence shown here is derived from an EMBL/GenBank/DDBJ whole genome shotgun (WGS) entry which is preliminary data.</text>
</comment>
<reference evidence="3 4" key="1">
    <citation type="submission" date="2017-02" db="EMBL/GenBank/DDBJ databases">
        <title>The new phylogeny of genus Mycobacterium.</title>
        <authorList>
            <person name="Tortoli E."/>
            <person name="Trovato A."/>
            <person name="Cirillo D.M."/>
        </authorList>
    </citation>
    <scope>NUCLEOTIDE SEQUENCE [LARGE SCALE GENOMIC DNA]</scope>
    <source>
        <strain evidence="3 4">CCUG 56329</strain>
    </source>
</reference>
<dbReference type="Pfam" id="PF01796">
    <property type="entry name" value="OB_ChsH2_C"/>
    <property type="match status" value="1"/>
</dbReference>
<dbReference type="SUPFAM" id="SSF50249">
    <property type="entry name" value="Nucleic acid-binding proteins"/>
    <property type="match status" value="1"/>
</dbReference>
<dbReference type="Pfam" id="PF12172">
    <property type="entry name" value="zf-ChsH2"/>
    <property type="match status" value="1"/>
</dbReference>
<gene>
    <name evidence="3" type="ORF">BST46_09375</name>
</gene>
<name>A0ABX3TNC2_9MYCO</name>
<dbReference type="EMBL" id="MVIL01000023">
    <property type="protein sequence ID" value="ORB80333.1"/>
    <property type="molecule type" value="Genomic_DNA"/>
</dbReference>
<dbReference type="InterPro" id="IPR002878">
    <property type="entry name" value="ChsH2_C"/>
</dbReference>
<dbReference type="PANTHER" id="PTHR34075">
    <property type="entry name" value="BLR3430 PROTEIN"/>
    <property type="match status" value="1"/>
</dbReference>
<dbReference type="InterPro" id="IPR052513">
    <property type="entry name" value="Thioester_dehydratase-like"/>
</dbReference>
<dbReference type="InterPro" id="IPR022002">
    <property type="entry name" value="ChsH2_Znr"/>
</dbReference>
<dbReference type="InterPro" id="IPR012340">
    <property type="entry name" value="NA-bd_OB-fold"/>
</dbReference>
<protein>
    <submittedName>
        <fullName evidence="3">Acyl dehydratase</fullName>
    </submittedName>
</protein>
<evidence type="ECO:0000259" key="2">
    <source>
        <dbReference type="Pfam" id="PF12172"/>
    </source>
</evidence>